<sequence length="236" mass="27407">MVMLDSKVALLQEITEAAKRLETILVTQFDRKLEGTLEADSHATLDYDEIGINFAKLKDRQVCSFSKTIESKQATAEAKEHMNEKQVDLHDVMYEKRHILEEIVQCRKFRSVYQDVELIPLEEFESKAGPEYLENSDNPHQLFINRLKYELVIRATLKEQQEELQIQRTQLIKENRKAQKKVDQYDKLLDDFVQSASPLEEALEAESKENNAPENEIITEQTKNTITTTEVMDTSL</sequence>
<dbReference type="PANTHER" id="PTHR13375">
    <property type="entry name" value="FMS INTERACTING PROTEIN"/>
    <property type="match status" value="1"/>
</dbReference>
<dbReference type="GO" id="GO:0000445">
    <property type="term" value="C:THO complex part of transcription export complex"/>
    <property type="evidence" value="ECO:0007669"/>
    <property type="project" value="TreeGrafter"/>
</dbReference>
<evidence type="ECO:0000313" key="6">
    <source>
        <dbReference type="Proteomes" id="UP000650833"/>
    </source>
</evidence>
<comment type="subcellular location">
    <subcellularLocation>
        <location evidence="1">Nucleus</location>
    </subcellularLocation>
</comment>
<proteinExistence type="inferred from homology"/>
<dbReference type="Proteomes" id="UP000650833">
    <property type="component" value="Unassembled WGS sequence"/>
</dbReference>
<dbReference type="InterPro" id="IPR019163">
    <property type="entry name" value="THO_Thoc5"/>
</dbReference>
<reference evidence="5" key="1">
    <citation type="submission" date="2020-12" db="EMBL/GenBank/DDBJ databases">
        <title>Metabolic potential, ecology and presence of endohyphal bacteria is reflected in genomic diversity of Mucoromycotina.</title>
        <authorList>
            <person name="Muszewska A."/>
            <person name="Okrasinska A."/>
            <person name="Steczkiewicz K."/>
            <person name="Drgas O."/>
            <person name="Orlowska M."/>
            <person name="Perlinska-Lenart U."/>
            <person name="Aleksandrzak-Piekarczyk T."/>
            <person name="Szatraj K."/>
            <person name="Zielenkiewicz U."/>
            <person name="Pilsyk S."/>
            <person name="Malc E."/>
            <person name="Mieczkowski P."/>
            <person name="Kruszewska J.S."/>
            <person name="Biernat P."/>
            <person name="Pawlowska J."/>
        </authorList>
    </citation>
    <scope>NUCLEOTIDE SEQUENCE</scope>
    <source>
        <strain evidence="5">CBS 226.32</strain>
    </source>
</reference>
<dbReference type="GO" id="GO:0003729">
    <property type="term" value="F:mRNA binding"/>
    <property type="evidence" value="ECO:0007669"/>
    <property type="project" value="TreeGrafter"/>
</dbReference>
<keyword evidence="4" id="KW-0175">Coiled coil</keyword>
<keyword evidence="3" id="KW-0539">Nucleus</keyword>
<feature type="coiled-coil region" evidence="4">
    <location>
        <begin position="154"/>
        <end position="188"/>
    </location>
</feature>
<dbReference type="AlphaFoldDB" id="A0A8H7R8H5"/>
<accession>A0A8H7R8H5</accession>
<name>A0A8H7R8H5_9FUNG</name>
<evidence type="ECO:0000256" key="4">
    <source>
        <dbReference type="SAM" id="Coils"/>
    </source>
</evidence>
<dbReference type="PANTHER" id="PTHR13375:SF3">
    <property type="entry name" value="THO COMPLEX SUBUNIT 5 HOMOLOG"/>
    <property type="match status" value="1"/>
</dbReference>
<keyword evidence="6" id="KW-1185">Reference proteome</keyword>
<comment type="caution">
    <text evidence="5">The sequence shown here is derived from an EMBL/GenBank/DDBJ whole genome shotgun (WGS) entry which is preliminary data.</text>
</comment>
<dbReference type="Pfam" id="PF09766">
    <property type="entry name" value="FmiP_Thoc5"/>
    <property type="match status" value="1"/>
</dbReference>
<organism evidence="5 6">
    <name type="scientific">Mucor plumbeus</name>
    <dbReference type="NCBI Taxonomy" id="97098"/>
    <lineage>
        <taxon>Eukaryota</taxon>
        <taxon>Fungi</taxon>
        <taxon>Fungi incertae sedis</taxon>
        <taxon>Mucoromycota</taxon>
        <taxon>Mucoromycotina</taxon>
        <taxon>Mucoromycetes</taxon>
        <taxon>Mucorales</taxon>
        <taxon>Mucorineae</taxon>
        <taxon>Mucoraceae</taxon>
        <taxon>Mucor</taxon>
    </lineage>
</organism>
<evidence type="ECO:0000256" key="2">
    <source>
        <dbReference type="ARBA" id="ARBA00008044"/>
    </source>
</evidence>
<evidence type="ECO:0000256" key="1">
    <source>
        <dbReference type="ARBA" id="ARBA00004123"/>
    </source>
</evidence>
<comment type="similarity">
    <text evidence="2">Belongs to the THOC5 family.</text>
</comment>
<dbReference type="GO" id="GO:0006406">
    <property type="term" value="P:mRNA export from nucleus"/>
    <property type="evidence" value="ECO:0007669"/>
    <property type="project" value="TreeGrafter"/>
</dbReference>
<dbReference type="OrthoDB" id="20582at2759"/>
<evidence type="ECO:0000313" key="5">
    <source>
        <dbReference type="EMBL" id="KAG2205635.1"/>
    </source>
</evidence>
<protein>
    <submittedName>
        <fullName evidence="5">Uncharacterized protein</fullName>
    </submittedName>
</protein>
<dbReference type="EMBL" id="JAEPRC010000169">
    <property type="protein sequence ID" value="KAG2205635.1"/>
    <property type="molecule type" value="Genomic_DNA"/>
</dbReference>
<gene>
    <name evidence="5" type="ORF">INT46_003462</name>
</gene>
<evidence type="ECO:0000256" key="3">
    <source>
        <dbReference type="ARBA" id="ARBA00023242"/>
    </source>
</evidence>